<comment type="caution">
    <text evidence="2">The sequence shown here is derived from an EMBL/GenBank/DDBJ whole genome shotgun (WGS) entry which is preliminary data.</text>
</comment>
<keyword evidence="1" id="KW-0812">Transmembrane</keyword>
<proteinExistence type="predicted"/>
<gene>
    <name evidence="2" type="ORF">WJX81_005109</name>
</gene>
<feature type="transmembrane region" description="Helical" evidence="1">
    <location>
        <begin position="216"/>
        <end position="233"/>
    </location>
</feature>
<sequence length="305" mass="31527">MGCRTEPRSYGGGNSGAYAVVAVLQAGLALPMYLCPHETAEFLFGAAALPHIALHVPLARLLAVGLVASAGGALGLMGAAERQDLNRRVFQRLNLSLLALAGTAAALEALYLPIFTPAGLAAGAFVSLPALLVSAVHYQRTSGHGANPLPVLAGAAKSVAQLASIRDSSARLYSLLTAAIAGAGIAYLLAPQSSLAAVFGPPGSLGWAPSRLDVEVLWRMLGGALLSLTPWTYSLKGGAEANLLWRRPFPLLNAGLTLVAAAHVLLLGPLLITGECGKWLPAVFGTWGLALCTFTYHWLKNIGPK</sequence>
<keyword evidence="1" id="KW-0472">Membrane</keyword>
<organism evidence="2 3">
    <name type="scientific">Elliptochloris bilobata</name>
    <dbReference type="NCBI Taxonomy" id="381761"/>
    <lineage>
        <taxon>Eukaryota</taxon>
        <taxon>Viridiplantae</taxon>
        <taxon>Chlorophyta</taxon>
        <taxon>core chlorophytes</taxon>
        <taxon>Trebouxiophyceae</taxon>
        <taxon>Trebouxiophyceae incertae sedis</taxon>
        <taxon>Elliptochloris clade</taxon>
        <taxon>Elliptochloris</taxon>
    </lineage>
</organism>
<keyword evidence="1" id="KW-1133">Transmembrane helix</keyword>
<feature type="transmembrane region" description="Helical" evidence="1">
    <location>
        <begin position="279"/>
        <end position="299"/>
    </location>
</feature>
<accession>A0AAW1RR99</accession>
<keyword evidence="3" id="KW-1185">Reference proteome</keyword>
<feature type="transmembrane region" description="Helical" evidence="1">
    <location>
        <begin position="118"/>
        <end position="138"/>
    </location>
</feature>
<reference evidence="2 3" key="1">
    <citation type="journal article" date="2024" name="Nat. Commun.">
        <title>Phylogenomics reveals the evolutionary origins of lichenization in chlorophyte algae.</title>
        <authorList>
            <person name="Puginier C."/>
            <person name="Libourel C."/>
            <person name="Otte J."/>
            <person name="Skaloud P."/>
            <person name="Haon M."/>
            <person name="Grisel S."/>
            <person name="Petersen M."/>
            <person name="Berrin J.G."/>
            <person name="Delaux P.M."/>
            <person name="Dal Grande F."/>
            <person name="Keller J."/>
        </authorList>
    </citation>
    <scope>NUCLEOTIDE SEQUENCE [LARGE SCALE GENOMIC DNA]</scope>
    <source>
        <strain evidence="2 3">SAG 245.80</strain>
    </source>
</reference>
<dbReference type="EMBL" id="JALJOU010000026">
    <property type="protein sequence ID" value="KAK9836152.1"/>
    <property type="molecule type" value="Genomic_DNA"/>
</dbReference>
<feature type="transmembrane region" description="Helical" evidence="1">
    <location>
        <begin position="254"/>
        <end position="273"/>
    </location>
</feature>
<dbReference type="Proteomes" id="UP001445335">
    <property type="component" value="Unassembled WGS sequence"/>
</dbReference>
<feature type="transmembrane region" description="Helical" evidence="1">
    <location>
        <begin position="58"/>
        <end position="80"/>
    </location>
</feature>
<dbReference type="AlphaFoldDB" id="A0AAW1RR99"/>
<feature type="transmembrane region" description="Helical" evidence="1">
    <location>
        <begin position="92"/>
        <end position="112"/>
    </location>
</feature>
<name>A0AAW1RR99_9CHLO</name>
<protein>
    <submittedName>
        <fullName evidence="2">Uncharacterized protein</fullName>
    </submittedName>
</protein>
<feature type="transmembrane region" description="Helical" evidence="1">
    <location>
        <begin position="16"/>
        <end position="34"/>
    </location>
</feature>
<evidence type="ECO:0000313" key="3">
    <source>
        <dbReference type="Proteomes" id="UP001445335"/>
    </source>
</evidence>
<feature type="transmembrane region" description="Helical" evidence="1">
    <location>
        <begin position="172"/>
        <end position="190"/>
    </location>
</feature>
<evidence type="ECO:0000256" key="1">
    <source>
        <dbReference type="SAM" id="Phobius"/>
    </source>
</evidence>
<evidence type="ECO:0000313" key="2">
    <source>
        <dbReference type="EMBL" id="KAK9836152.1"/>
    </source>
</evidence>